<dbReference type="InterPro" id="IPR003593">
    <property type="entry name" value="AAA+_ATPase"/>
</dbReference>
<dbReference type="InterPro" id="IPR025420">
    <property type="entry name" value="DUF4143"/>
</dbReference>
<dbReference type="SUPFAM" id="SSF52540">
    <property type="entry name" value="P-loop containing nucleoside triphosphate hydrolases"/>
    <property type="match status" value="1"/>
</dbReference>
<dbReference type="Proteomes" id="UP000192520">
    <property type="component" value="Unassembled WGS sequence"/>
</dbReference>
<dbReference type="Pfam" id="PF13173">
    <property type="entry name" value="AAA_14"/>
    <property type="match status" value="1"/>
</dbReference>
<comment type="caution">
    <text evidence="2">The sequence shown here is derived from an EMBL/GenBank/DDBJ whole genome shotgun (WGS) entry which is preliminary data.</text>
</comment>
<organism evidence="2 3">
    <name type="scientific">candidate division CPR3 bacterium 4484_211</name>
    <dbReference type="NCBI Taxonomy" id="1968527"/>
    <lineage>
        <taxon>Bacteria</taxon>
        <taxon>Bacteria division CPR3</taxon>
    </lineage>
</organism>
<dbReference type="InterPro" id="IPR041682">
    <property type="entry name" value="AAA_14"/>
</dbReference>
<protein>
    <recommendedName>
        <fullName evidence="1">AAA+ ATPase domain-containing protein</fullName>
    </recommendedName>
</protein>
<proteinExistence type="predicted"/>
<dbReference type="PANTHER" id="PTHR43566:SF1">
    <property type="entry name" value="AAA+ ATPASE DOMAIN-CONTAINING PROTEIN"/>
    <property type="match status" value="1"/>
</dbReference>
<accession>A0A1W9P144</accession>
<dbReference type="EMBL" id="MZGJ01000003">
    <property type="protein sequence ID" value="OQX51493.1"/>
    <property type="molecule type" value="Genomic_DNA"/>
</dbReference>
<dbReference type="InterPro" id="IPR027417">
    <property type="entry name" value="P-loop_NTPase"/>
</dbReference>
<dbReference type="Pfam" id="PF13635">
    <property type="entry name" value="DUF4143"/>
    <property type="match status" value="1"/>
</dbReference>
<reference evidence="3" key="1">
    <citation type="submission" date="2017-03" db="EMBL/GenBank/DDBJ databases">
        <title>Novel pathways for hydrocarbon cycling and metabolic interdependencies in hydrothermal sediment communities.</title>
        <authorList>
            <person name="Dombrowski N."/>
            <person name="Seitz K."/>
            <person name="Teske A."/>
            <person name="Baker B."/>
        </authorList>
    </citation>
    <scope>NUCLEOTIDE SEQUENCE [LARGE SCALE GENOMIC DNA]</scope>
</reference>
<evidence type="ECO:0000313" key="2">
    <source>
        <dbReference type="EMBL" id="OQX51493.1"/>
    </source>
</evidence>
<sequence length="435" mass="51490">MPEKRLIPRNLEKELTKWLKRPEILAIKGPRQSGKTTLLKKLEVKLKREESRAGVVYINLEDRDRLDQFTKDPIRFIESFSPRKSKRTFFLFDEYHYVPEAGQSLKLLYDSFTPQVKFIITGSSSLELTAQTGRWLVGRVFSFNLFPVSFGEYLNFKNLRLYNIWQEKNNELRDFIEGKSQKVREEEVFSSEIQVHYSDYLRYGGYPAVVTAEDEETKQQILKNIEDTYLRRDIIELLKVESVDKYRRLTQLIAGQTGQLANYQQLSQDSGLYFKKLKHYLSILEETYVISRLRPYFNNLTTEIKKNPKLYFLDSGLRNWLVRNFNMIDIRMDRGQLAESVTNSLLYYSYSEEWQLNFWRTTNGAEIDFILSKGIKSPIPAEVKYSSFNKPRVSRSYRNFIRAYSPERGLILTKDYWDQIQIGKTKVVFVPAWVL</sequence>
<dbReference type="SMART" id="SM00382">
    <property type="entry name" value="AAA"/>
    <property type="match status" value="1"/>
</dbReference>
<dbReference type="Gene3D" id="3.40.50.300">
    <property type="entry name" value="P-loop containing nucleotide triphosphate hydrolases"/>
    <property type="match status" value="1"/>
</dbReference>
<dbReference type="AlphaFoldDB" id="A0A1W9P144"/>
<dbReference type="PANTHER" id="PTHR43566">
    <property type="entry name" value="CONSERVED PROTEIN"/>
    <property type="match status" value="1"/>
</dbReference>
<evidence type="ECO:0000259" key="1">
    <source>
        <dbReference type="SMART" id="SM00382"/>
    </source>
</evidence>
<evidence type="ECO:0000313" key="3">
    <source>
        <dbReference type="Proteomes" id="UP000192520"/>
    </source>
</evidence>
<name>A0A1W9P144_UNCC3</name>
<feature type="domain" description="AAA+ ATPase" evidence="1">
    <location>
        <begin position="21"/>
        <end position="141"/>
    </location>
</feature>
<gene>
    <name evidence="2" type="ORF">B5M47_00635</name>
</gene>